<dbReference type="InterPro" id="IPR050613">
    <property type="entry name" value="Sec_Metabolite_Reg"/>
</dbReference>
<dbReference type="AlphaFoldDB" id="A0A9N8PXB2"/>
<feature type="region of interest" description="Disordered" evidence="3">
    <location>
        <begin position="119"/>
        <end position="138"/>
    </location>
</feature>
<evidence type="ECO:0000256" key="2">
    <source>
        <dbReference type="ARBA" id="ARBA00023242"/>
    </source>
</evidence>
<dbReference type="GO" id="GO:0003677">
    <property type="term" value="F:DNA binding"/>
    <property type="evidence" value="ECO:0007669"/>
    <property type="project" value="InterPro"/>
</dbReference>
<comment type="subcellular location">
    <subcellularLocation>
        <location evidence="1">Nucleus</location>
    </subcellularLocation>
</comment>
<evidence type="ECO:0000259" key="4">
    <source>
        <dbReference type="SMART" id="SM00906"/>
    </source>
</evidence>
<dbReference type="GO" id="GO:0008270">
    <property type="term" value="F:zinc ion binding"/>
    <property type="evidence" value="ECO:0007669"/>
    <property type="project" value="InterPro"/>
</dbReference>
<evidence type="ECO:0000256" key="3">
    <source>
        <dbReference type="SAM" id="MobiDB-lite"/>
    </source>
</evidence>
<dbReference type="PANTHER" id="PTHR31001:SF81">
    <property type="entry name" value="ZN(II)2CYS6 TRANSCRIPTION FACTOR"/>
    <property type="match status" value="1"/>
</dbReference>
<feature type="region of interest" description="Disordered" evidence="3">
    <location>
        <begin position="1"/>
        <end position="85"/>
    </location>
</feature>
<gene>
    <name evidence="5" type="ORF">AWRI4620_LOCUS8998</name>
</gene>
<comment type="caution">
    <text evidence="5">The sequence shown here is derived from an EMBL/GenBank/DDBJ whole genome shotgun (WGS) entry which is preliminary data.</text>
</comment>
<name>A0A9N8PXB2_9PEZI</name>
<accession>A0A9N8PXB2</accession>
<dbReference type="Pfam" id="PF04082">
    <property type="entry name" value="Fungal_trans"/>
    <property type="match status" value="1"/>
</dbReference>
<dbReference type="CDD" id="cd12148">
    <property type="entry name" value="fungal_TF_MHR"/>
    <property type="match status" value="1"/>
</dbReference>
<dbReference type="EMBL" id="CAINUL010000018">
    <property type="protein sequence ID" value="CAD0114743.1"/>
    <property type="molecule type" value="Genomic_DNA"/>
</dbReference>
<dbReference type="OrthoDB" id="2406834at2759"/>
<feature type="compositionally biased region" description="Low complexity" evidence="3">
    <location>
        <begin position="124"/>
        <end position="138"/>
    </location>
</feature>
<protein>
    <recommendedName>
        <fullName evidence="4">Xylanolytic transcriptional activator regulatory domain-containing protein</fullName>
    </recommendedName>
</protein>
<evidence type="ECO:0000256" key="1">
    <source>
        <dbReference type="ARBA" id="ARBA00004123"/>
    </source>
</evidence>
<evidence type="ECO:0000313" key="6">
    <source>
        <dbReference type="Proteomes" id="UP000745764"/>
    </source>
</evidence>
<keyword evidence="2" id="KW-0539">Nucleus</keyword>
<feature type="domain" description="Xylanolytic transcriptional activator regulatory" evidence="4">
    <location>
        <begin position="324"/>
        <end position="399"/>
    </location>
</feature>
<dbReference type="SMART" id="SM00906">
    <property type="entry name" value="Fungal_trans"/>
    <property type="match status" value="1"/>
</dbReference>
<feature type="compositionally biased region" description="Polar residues" evidence="3">
    <location>
        <begin position="21"/>
        <end position="33"/>
    </location>
</feature>
<dbReference type="InterPro" id="IPR007219">
    <property type="entry name" value="XnlR_reg_dom"/>
</dbReference>
<dbReference type="PANTHER" id="PTHR31001">
    <property type="entry name" value="UNCHARACTERIZED TRANSCRIPTIONAL REGULATORY PROTEIN"/>
    <property type="match status" value="1"/>
</dbReference>
<feature type="compositionally biased region" description="Polar residues" evidence="3">
    <location>
        <begin position="50"/>
        <end position="60"/>
    </location>
</feature>
<organism evidence="5 6">
    <name type="scientific">Aureobasidium uvarum</name>
    <dbReference type="NCBI Taxonomy" id="2773716"/>
    <lineage>
        <taxon>Eukaryota</taxon>
        <taxon>Fungi</taxon>
        <taxon>Dikarya</taxon>
        <taxon>Ascomycota</taxon>
        <taxon>Pezizomycotina</taxon>
        <taxon>Dothideomycetes</taxon>
        <taxon>Dothideomycetidae</taxon>
        <taxon>Dothideales</taxon>
        <taxon>Saccotheciaceae</taxon>
        <taxon>Aureobasidium</taxon>
    </lineage>
</organism>
<sequence>MSESSAFPPHQPPHLPPVQQFATQSPYHASTYGSVPVTPVNAFAPLRPPLTTSASQSPAQDSRPYTPDGERTKPKQKRNKPTLSCEECVERKTKVGALPQKDNGIDKQRHMVKPSPAKIRKLNGSFDGSSSSPTSASGMKQVRTDLFSKFHHRSPRETSVGFGSPFLQSQVPFSKQTPSNIFGIGSSHPFTNYWTCQGGLPEVLAVLPSKQQADILIAKYFECVAPVYPFLHRRTFYVAYERFWALPEGERENADADLIALHFALYAMGTQFMDLASYDAKSSTSAANQALRIYSYLNRSSLRALGAQILLCYFLMNDNHASDAYAWSGIIVRQAYALRIHRDPDIILPNISPVEKHTRRRFWQAVLHQDTFLTVLLKLPPTATHSDVSIDSLTNETEVEAQDSTRYTGSSARIENLMSISVIAPPQDLPKQPEPPILPHQRITEDVDKADVLYVKSLWRLALKVQENLCSPVSLSIPIAKNPRAKTTLVNSFREIWKSAPSFLTTSDYETLRQMAQNSGRAVRQNLFFTSNYYHCLMIIQAFEDAEVGVELNFRGALEAAHEAIWAYFKLNDFFEANEANSKDQLYTKCKEAVRRMIDLLQRQGGSQEMNKHRHGALLAAYEHVAI</sequence>
<dbReference type="Proteomes" id="UP000745764">
    <property type="component" value="Unassembled WGS sequence"/>
</dbReference>
<evidence type="ECO:0000313" key="5">
    <source>
        <dbReference type="EMBL" id="CAD0114743.1"/>
    </source>
</evidence>
<dbReference type="GO" id="GO:0006351">
    <property type="term" value="P:DNA-templated transcription"/>
    <property type="evidence" value="ECO:0007669"/>
    <property type="project" value="InterPro"/>
</dbReference>
<keyword evidence="6" id="KW-1185">Reference proteome</keyword>
<dbReference type="GO" id="GO:0005634">
    <property type="term" value="C:nucleus"/>
    <property type="evidence" value="ECO:0007669"/>
    <property type="project" value="UniProtKB-SubCell"/>
</dbReference>
<reference evidence="5" key="1">
    <citation type="submission" date="2020-06" db="EMBL/GenBank/DDBJ databases">
        <authorList>
            <person name="Onetto C."/>
        </authorList>
    </citation>
    <scope>NUCLEOTIDE SEQUENCE</scope>
</reference>
<proteinExistence type="predicted"/>